<sequence>MKTRLLYLVLGSLLVGTASTALATVDSGSDGSDGELNIPEDAGFVTFDPDDVELWGRILDADRDGIYHFTNITIGRGSTLYLSGDVLGRKPVMWLSSGNVDVAGSLTLNSELYRGGAGGFPGGSLAADGKGQGPGGGARSESQNVGDYPSADHMNNYLIPLIGGSGQGAGTRYNGSGGGGALLIACSGTVSINGYIDGHGAEIDGSLSTGSGNLRIVANRIDGGGEIYNCNILRFEAYHHQFAGSFGSCPNQVITRPGKIFYDNPIKITVVDGASVDHTKPGANKGAPDVTIDNGNAVTIKVECTGIALGTTIRVVGWNDTFGEVEATTGPLTGTLEASEATCQMVLPTGNTTFMAQAVLAP</sequence>
<evidence type="ECO:0000313" key="3">
    <source>
        <dbReference type="EMBL" id="ADE55185.1"/>
    </source>
</evidence>
<feature type="chain" id="PRO_5003071597" evidence="2">
    <location>
        <begin position="24"/>
        <end position="362"/>
    </location>
</feature>
<organism evidence="3 4">
    <name type="scientific">Coraliomargarita akajimensis (strain DSM 45221 / IAM 15411 / JCM 23193 / KCTC 12865 / 04OKA010-24)</name>
    <dbReference type="NCBI Taxonomy" id="583355"/>
    <lineage>
        <taxon>Bacteria</taxon>
        <taxon>Pseudomonadati</taxon>
        <taxon>Verrucomicrobiota</taxon>
        <taxon>Opitutia</taxon>
        <taxon>Puniceicoccales</taxon>
        <taxon>Coraliomargaritaceae</taxon>
        <taxon>Coraliomargarita</taxon>
    </lineage>
</organism>
<dbReference type="HOGENOM" id="CLU_764435_0_0_0"/>
<gene>
    <name evidence="3" type="ordered locus">Caka_2167</name>
</gene>
<dbReference type="Proteomes" id="UP000000925">
    <property type="component" value="Chromosome"/>
</dbReference>
<feature type="region of interest" description="Disordered" evidence="1">
    <location>
        <begin position="124"/>
        <end position="146"/>
    </location>
</feature>
<reference evidence="3 4" key="1">
    <citation type="journal article" date="2010" name="Stand. Genomic Sci.">
        <title>Complete genome sequence of Coraliomargarita akajimensis type strain (04OKA010-24).</title>
        <authorList>
            <person name="Mavromatis K."/>
            <person name="Abt B."/>
            <person name="Brambilla E."/>
            <person name="Lapidus A."/>
            <person name="Copeland A."/>
            <person name="Deshpande S."/>
            <person name="Nolan M."/>
            <person name="Lucas S."/>
            <person name="Tice H."/>
            <person name="Cheng J.F."/>
            <person name="Han C."/>
            <person name="Detter J.C."/>
            <person name="Woyke T."/>
            <person name="Goodwin L."/>
            <person name="Pitluck S."/>
            <person name="Held B."/>
            <person name="Brettin T."/>
            <person name="Tapia R."/>
            <person name="Ivanova N."/>
            <person name="Mikhailova N."/>
            <person name="Pati A."/>
            <person name="Liolios K."/>
            <person name="Chen A."/>
            <person name="Palaniappan K."/>
            <person name="Land M."/>
            <person name="Hauser L."/>
            <person name="Chang Y.J."/>
            <person name="Jeffries C.D."/>
            <person name="Rohde M."/>
            <person name="Goker M."/>
            <person name="Bristow J."/>
            <person name="Eisen J.A."/>
            <person name="Markowitz V."/>
            <person name="Hugenholtz P."/>
            <person name="Klenk H.P."/>
            <person name="Kyrpides N.C."/>
        </authorList>
    </citation>
    <scope>NUCLEOTIDE SEQUENCE [LARGE SCALE GENOMIC DNA]</scope>
    <source>
        <strain evidence="4">DSM 45221 / IAM 15411 / JCM 23193 / KCTC 12865</strain>
    </source>
</reference>
<evidence type="ECO:0000256" key="2">
    <source>
        <dbReference type="SAM" id="SignalP"/>
    </source>
</evidence>
<dbReference type="AlphaFoldDB" id="D5EM25"/>
<dbReference type="OrthoDB" id="10003577at2"/>
<feature type="signal peptide" evidence="2">
    <location>
        <begin position="1"/>
        <end position="23"/>
    </location>
</feature>
<dbReference type="STRING" id="583355.Caka_2167"/>
<evidence type="ECO:0000313" key="4">
    <source>
        <dbReference type="Proteomes" id="UP000000925"/>
    </source>
</evidence>
<keyword evidence="4" id="KW-1185">Reference proteome</keyword>
<name>D5EM25_CORAD</name>
<protein>
    <submittedName>
        <fullName evidence="3">Uncharacterized protein</fullName>
    </submittedName>
</protein>
<dbReference type="RefSeq" id="WP_013043907.1">
    <property type="nucleotide sequence ID" value="NC_014008.1"/>
</dbReference>
<keyword evidence="2" id="KW-0732">Signal</keyword>
<dbReference type="KEGG" id="caa:Caka_2167"/>
<accession>D5EM25</accession>
<dbReference type="EMBL" id="CP001998">
    <property type="protein sequence ID" value="ADE55185.1"/>
    <property type="molecule type" value="Genomic_DNA"/>
</dbReference>
<proteinExistence type="predicted"/>
<evidence type="ECO:0000256" key="1">
    <source>
        <dbReference type="SAM" id="MobiDB-lite"/>
    </source>
</evidence>